<keyword evidence="4" id="KW-1185">Reference proteome</keyword>
<dbReference type="InterPro" id="IPR014748">
    <property type="entry name" value="Enoyl-CoA_hydra_C"/>
</dbReference>
<protein>
    <submittedName>
        <fullName evidence="3">Enoyl-CoA hydratase-related protein</fullName>
    </submittedName>
</protein>
<dbReference type="Pfam" id="PF00378">
    <property type="entry name" value="ECH_1"/>
    <property type="match status" value="1"/>
</dbReference>
<organism evidence="3 4">
    <name type="scientific">Mucilaginibacter angelicae</name>
    <dbReference type="NCBI Taxonomy" id="869718"/>
    <lineage>
        <taxon>Bacteria</taxon>
        <taxon>Pseudomonadati</taxon>
        <taxon>Bacteroidota</taxon>
        <taxon>Sphingobacteriia</taxon>
        <taxon>Sphingobacteriales</taxon>
        <taxon>Sphingobacteriaceae</taxon>
        <taxon>Mucilaginibacter</taxon>
    </lineage>
</organism>
<dbReference type="Gene3D" id="1.10.12.10">
    <property type="entry name" value="Lyase 2-enoyl-coa Hydratase, Chain A, domain 2"/>
    <property type="match status" value="1"/>
</dbReference>
<evidence type="ECO:0000313" key="3">
    <source>
        <dbReference type="EMBL" id="MFC0512955.1"/>
    </source>
</evidence>
<sequence length="264" mass="28441">MATNTSESSPVLFSVSNGIGLIVLNRPKSLNAINKALAETLLKSLDECKDPSIRCVCITGAADIFCAGQDLMEASASSPQELGRKIGDLYNPIVRGIQELEKPVLAAVNGPAAGAGANIALCCDIVIASDNAYFLQAFTNIGLIPDSGGTYYLPRLIGWQKASALMLLADKVQAADAERIGMIYKVFPQAEFLQERDRLTARLAKMPTKALALTKQALIASRTNDLTLQLDKEEENQKLALMTADFKEGTQAFFEKRKPNFIGA</sequence>
<evidence type="ECO:0000256" key="1">
    <source>
        <dbReference type="ARBA" id="ARBA00005254"/>
    </source>
</evidence>
<dbReference type="InterPro" id="IPR029045">
    <property type="entry name" value="ClpP/crotonase-like_dom_sf"/>
</dbReference>
<dbReference type="CDD" id="cd06558">
    <property type="entry name" value="crotonase-like"/>
    <property type="match status" value="1"/>
</dbReference>
<gene>
    <name evidence="3" type="ORF">ACFFGT_02050</name>
</gene>
<dbReference type="PROSITE" id="PS00166">
    <property type="entry name" value="ENOYL_COA_HYDRATASE"/>
    <property type="match status" value="1"/>
</dbReference>
<dbReference type="EMBL" id="JBHLTS010000004">
    <property type="protein sequence ID" value="MFC0512955.1"/>
    <property type="molecule type" value="Genomic_DNA"/>
</dbReference>
<proteinExistence type="inferred from homology"/>
<comment type="caution">
    <text evidence="3">The sequence shown here is derived from an EMBL/GenBank/DDBJ whole genome shotgun (WGS) entry which is preliminary data.</text>
</comment>
<dbReference type="PANTHER" id="PTHR43459">
    <property type="entry name" value="ENOYL-COA HYDRATASE"/>
    <property type="match status" value="1"/>
</dbReference>
<dbReference type="RefSeq" id="WP_377020830.1">
    <property type="nucleotide sequence ID" value="NZ_JBHLTS010000004.1"/>
</dbReference>
<dbReference type="Proteomes" id="UP001589828">
    <property type="component" value="Unassembled WGS sequence"/>
</dbReference>
<dbReference type="Gene3D" id="3.90.226.10">
    <property type="entry name" value="2-enoyl-CoA Hydratase, Chain A, domain 1"/>
    <property type="match status" value="1"/>
</dbReference>
<accession>A0ABV6KZQ3</accession>
<evidence type="ECO:0000256" key="2">
    <source>
        <dbReference type="RuleBase" id="RU003707"/>
    </source>
</evidence>
<comment type="similarity">
    <text evidence="1 2">Belongs to the enoyl-CoA hydratase/isomerase family.</text>
</comment>
<name>A0ABV6KZQ3_9SPHI</name>
<dbReference type="PANTHER" id="PTHR43459:SF1">
    <property type="entry name" value="EG:BACN32G11.4 PROTEIN"/>
    <property type="match status" value="1"/>
</dbReference>
<dbReference type="InterPro" id="IPR018376">
    <property type="entry name" value="Enoyl-CoA_hyd/isom_CS"/>
</dbReference>
<reference evidence="3 4" key="1">
    <citation type="submission" date="2024-09" db="EMBL/GenBank/DDBJ databases">
        <authorList>
            <person name="Sun Q."/>
            <person name="Mori K."/>
        </authorList>
    </citation>
    <scope>NUCLEOTIDE SEQUENCE [LARGE SCALE GENOMIC DNA]</scope>
    <source>
        <strain evidence="3 4">NCAIM B.02415</strain>
    </source>
</reference>
<dbReference type="SUPFAM" id="SSF52096">
    <property type="entry name" value="ClpP/crotonase"/>
    <property type="match status" value="1"/>
</dbReference>
<evidence type="ECO:0000313" key="4">
    <source>
        <dbReference type="Proteomes" id="UP001589828"/>
    </source>
</evidence>
<dbReference type="InterPro" id="IPR001753">
    <property type="entry name" value="Enoyl-CoA_hydra/iso"/>
</dbReference>